<keyword evidence="2" id="KW-0812">Transmembrane</keyword>
<gene>
    <name evidence="3" type="ORF">FEM55_22130</name>
</gene>
<reference evidence="3 4" key="1">
    <citation type="submission" date="2019-05" db="EMBL/GenBank/DDBJ databases">
        <authorList>
            <person name="Qu J.-H."/>
        </authorList>
    </citation>
    <scope>NUCLEOTIDE SEQUENCE [LARGE SCALE GENOMIC DNA]</scope>
    <source>
        <strain evidence="3 4">Z12</strain>
    </source>
</reference>
<dbReference type="EMBL" id="VCEI01000030">
    <property type="protein sequence ID" value="TLU89442.1"/>
    <property type="molecule type" value="Genomic_DNA"/>
</dbReference>
<proteinExistence type="predicted"/>
<dbReference type="RefSeq" id="WP_138283502.1">
    <property type="nucleotide sequence ID" value="NZ_BMGE01000004.1"/>
</dbReference>
<evidence type="ECO:0000313" key="4">
    <source>
        <dbReference type="Proteomes" id="UP000309788"/>
    </source>
</evidence>
<sequence>MKLPEEEADKELRKKLQAKFENFNAPVKDQVRANVFAALDKSDKKLYWTFAGAALFLIVAFLAGGRYWNQKGYDKVPFPVSGQNRTVHDQNRQPDPALKKGENAGKETERRSFEIQAVPKGISGKLKKKPVLQKQRPEKALDRISSRNRLLTSSKSSSFSEPEVFSRYKMKDFTAVRTKEPNTEMDNKPVTGPIEQPTDLTFLSPVDSVKLGITSETFTLPPIFENTNRKASKKPGILYGVHGVFSAAVLQTFQLVSLNNSASDRVQNFQFAPLLSSRSLSYKLTAGLEKKRTQLLLSYQYFRNWNEYEIGTNQVIATRIGEHQYSMLRIGEKQVEDDRSHLLGIGLRQRFVLPQHILKNYSVSLGMDYARMITGKQNLLWGNLGFYKQVCQSGKSRFEIGPYFQYSFVERKVAGQTWKFRPYQIGISVNVRIK</sequence>
<keyword evidence="4" id="KW-1185">Reference proteome</keyword>
<dbReference type="AlphaFoldDB" id="A0A5R9K6P0"/>
<evidence type="ECO:0000256" key="2">
    <source>
        <dbReference type="SAM" id="Phobius"/>
    </source>
</evidence>
<feature type="compositionally biased region" description="Basic and acidic residues" evidence="1">
    <location>
        <begin position="86"/>
        <end position="113"/>
    </location>
</feature>
<protein>
    <submittedName>
        <fullName evidence="3">Uncharacterized protein</fullName>
    </submittedName>
</protein>
<dbReference type="OrthoDB" id="942039at2"/>
<dbReference type="Proteomes" id="UP000309788">
    <property type="component" value="Unassembled WGS sequence"/>
</dbReference>
<comment type="caution">
    <text evidence="3">The sequence shown here is derived from an EMBL/GenBank/DDBJ whole genome shotgun (WGS) entry which is preliminary data.</text>
</comment>
<name>A0A5R9K6P0_9BACT</name>
<accession>A0A5R9K6P0</accession>
<feature type="transmembrane region" description="Helical" evidence="2">
    <location>
        <begin position="46"/>
        <end position="65"/>
    </location>
</feature>
<keyword evidence="2" id="KW-1133">Transmembrane helix</keyword>
<evidence type="ECO:0000313" key="3">
    <source>
        <dbReference type="EMBL" id="TLU89442.1"/>
    </source>
</evidence>
<feature type="compositionally biased region" description="Basic and acidic residues" evidence="1">
    <location>
        <begin position="135"/>
        <end position="145"/>
    </location>
</feature>
<keyword evidence="2" id="KW-0472">Membrane</keyword>
<feature type="region of interest" description="Disordered" evidence="1">
    <location>
        <begin position="79"/>
        <end position="113"/>
    </location>
</feature>
<evidence type="ECO:0000256" key="1">
    <source>
        <dbReference type="SAM" id="MobiDB-lite"/>
    </source>
</evidence>
<feature type="region of interest" description="Disordered" evidence="1">
    <location>
        <begin position="126"/>
        <end position="155"/>
    </location>
</feature>
<organism evidence="3 4">
    <name type="scientific">Dyadobacter sediminis</name>
    <dbReference type="NCBI Taxonomy" id="1493691"/>
    <lineage>
        <taxon>Bacteria</taxon>
        <taxon>Pseudomonadati</taxon>
        <taxon>Bacteroidota</taxon>
        <taxon>Cytophagia</taxon>
        <taxon>Cytophagales</taxon>
        <taxon>Spirosomataceae</taxon>
        <taxon>Dyadobacter</taxon>
    </lineage>
</organism>